<feature type="domain" description="HTH gntR-type" evidence="4">
    <location>
        <begin position="18"/>
        <end position="86"/>
    </location>
</feature>
<evidence type="ECO:0000256" key="1">
    <source>
        <dbReference type="ARBA" id="ARBA00023015"/>
    </source>
</evidence>
<evidence type="ECO:0000313" key="5">
    <source>
        <dbReference type="EMBL" id="KZL93211.1"/>
    </source>
</evidence>
<keyword evidence="6" id="KW-1185">Reference proteome</keyword>
<dbReference type="CDD" id="cd07377">
    <property type="entry name" value="WHTH_GntR"/>
    <property type="match status" value="1"/>
</dbReference>
<keyword evidence="2" id="KW-0238">DNA-binding</keyword>
<reference evidence="5 6" key="1">
    <citation type="submission" date="2016-04" db="EMBL/GenBank/DDBJ databases">
        <title>Genome sequence of Clostridium magnum DSM 2767.</title>
        <authorList>
            <person name="Poehlein A."/>
            <person name="Uhlig R."/>
            <person name="Fischer R."/>
            <person name="Bahl H."/>
            <person name="Daniel R."/>
        </authorList>
    </citation>
    <scope>NUCLEOTIDE SEQUENCE [LARGE SCALE GENOMIC DNA]</scope>
    <source>
        <strain evidence="5 6">DSM 2767</strain>
    </source>
</reference>
<organism evidence="5 6">
    <name type="scientific">Clostridium magnum DSM 2767</name>
    <dbReference type="NCBI Taxonomy" id="1121326"/>
    <lineage>
        <taxon>Bacteria</taxon>
        <taxon>Bacillati</taxon>
        <taxon>Bacillota</taxon>
        <taxon>Clostridia</taxon>
        <taxon>Eubacteriales</taxon>
        <taxon>Clostridiaceae</taxon>
        <taxon>Clostridium</taxon>
    </lineage>
</organism>
<name>A0A162TYD7_9CLOT</name>
<dbReference type="EMBL" id="LWAE01000001">
    <property type="protein sequence ID" value="KZL93211.1"/>
    <property type="molecule type" value="Genomic_DNA"/>
</dbReference>
<dbReference type="PATRIC" id="fig|1121326.3.peg.209"/>
<dbReference type="SUPFAM" id="SSF46785">
    <property type="entry name" value="Winged helix' DNA-binding domain"/>
    <property type="match status" value="1"/>
</dbReference>
<dbReference type="RefSeq" id="WP_066616747.1">
    <property type="nucleotide sequence ID" value="NZ_FQXL01000017.1"/>
</dbReference>
<evidence type="ECO:0000256" key="3">
    <source>
        <dbReference type="ARBA" id="ARBA00023163"/>
    </source>
</evidence>
<evidence type="ECO:0000256" key="2">
    <source>
        <dbReference type="ARBA" id="ARBA00023125"/>
    </source>
</evidence>
<protein>
    <submittedName>
        <fullName evidence="5">HTH-type transcriptional repressor YtrA</fullName>
    </submittedName>
</protein>
<keyword evidence="1" id="KW-0805">Transcription regulation</keyword>
<dbReference type="SMART" id="SM00345">
    <property type="entry name" value="HTH_GNTR"/>
    <property type="match status" value="1"/>
</dbReference>
<keyword evidence="3" id="KW-0804">Transcription</keyword>
<gene>
    <name evidence="5" type="primary">ytrA_1</name>
    <name evidence="5" type="ORF">CLMAG_02340</name>
</gene>
<dbReference type="Gene3D" id="1.10.10.10">
    <property type="entry name" value="Winged helix-like DNA-binding domain superfamily/Winged helix DNA-binding domain"/>
    <property type="match status" value="1"/>
</dbReference>
<dbReference type="PANTHER" id="PTHR38445">
    <property type="entry name" value="HTH-TYPE TRANSCRIPTIONAL REPRESSOR YTRA"/>
    <property type="match status" value="1"/>
</dbReference>
<dbReference type="OrthoDB" id="9802328at2"/>
<dbReference type="GO" id="GO:0003700">
    <property type="term" value="F:DNA-binding transcription factor activity"/>
    <property type="evidence" value="ECO:0007669"/>
    <property type="project" value="InterPro"/>
</dbReference>
<dbReference type="GO" id="GO:0003677">
    <property type="term" value="F:DNA binding"/>
    <property type="evidence" value="ECO:0007669"/>
    <property type="project" value="UniProtKB-KW"/>
</dbReference>
<evidence type="ECO:0000313" key="6">
    <source>
        <dbReference type="Proteomes" id="UP000076603"/>
    </source>
</evidence>
<accession>A0A162TYD7</accession>
<dbReference type="PRINTS" id="PR00035">
    <property type="entry name" value="HTHGNTR"/>
</dbReference>
<dbReference type="PROSITE" id="PS50949">
    <property type="entry name" value="HTH_GNTR"/>
    <property type="match status" value="1"/>
</dbReference>
<dbReference type="InterPro" id="IPR036390">
    <property type="entry name" value="WH_DNA-bd_sf"/>
</dbReference>
<sequence>MNFEVIIIEIRINKDSGVPLYVQVKKQIMNLIRNGILKVGNKMPTERELSETLKVSRNTVSTAYNELEQEGVLKSYQGRGTFVAEEATPWKAQNIKDKINKFIDLGLEEAIETGMDVDEFLEIVTQRVKEKKEIMSKITALYIECNIEQSRMFSKQLMDSTNMNVIPFTLDDIRSISSENQEMLEKAQVIIATFNHVNEVVKLTRPFNKEVIGVAINIDLETIVKIARYSNDTKFGFVCISQEFMFKARGALEKAGLGNINIQYTNTTDTNELSKLLSNSDVIIVSPGRYKDVKQIIGEEKEILRFLYSLDDSSVKALKSKIMELKYQK</sequence>
<dbReference type="PANTHER" id="PTHR38445:SF9">
    <property type="entry name" value="HTH-TYPE TRANSCRIPTIONAL REPRESSOR YTRA"/>
    <property type="match status" value="1"/>
</dbReference>
<dbReference type="Pfam" id="PF00392">
    <property type="entry name" value="GntR"/>
    <property type="match status" value="1"/>
</dbReference>
<proteinExistence type="predicted"/>
<evidence type="ECO:0000259" key="4">
    <source>
        <dbReference type="PROSITE" id="PS50949"/>
    </source>
</evidence>
<dbReference type="STRING" id="1121326.CLMAG_02340"/>
<comment type="caution">
    <text evidence="5">The sequence shown here is derived from an EMBL/GenBank/DDBJ whole genome shotgun (WGS) entry which is preliminary data.</text>
</comment>
<dbReference type="InterPro" id="IPR036388">
    <property type="entry name" value="WH-like_DNA-bd_sf"/>
</dbReference>
<dbReference type="Proteomes" id="UP000076603">
    <property type="component" value="Unassembled WGS sequence"/>
</dbReference>
<dbReference type="InterPro" id="IPR000524">
    <property type="entry name" value="Tscrpt_reg_HTH_GntR"/>
</dbReference>
<dbReference type="AlphaFoldDB" id="A0A162TYD7"/>